<keyword evidence="2" id="KW-1185">Reference proteome</keyword>
<evidence type="ECO:0000313" key="1">
    <source>
        <dbReference type="EMBL" id="KAI4311847.1"/>
    </source>
</evidence>
<sequence length="2638" mass="299501">MRNDQVGLTDVVFSWTLHHITDDRHYQGQVKSIPDTFGSAGEYLRSFIYPLLEDTRASLCSSLETISTLPFAQLTSFTKCTRDAGNFFDAKVDAWRNESSGYDDPYATSPGDVFILANGKPETVKDLQRSGWRWTFAEVVGVIHGIDDGAEDDNAADTTCKSFRVRVASGDECRIWKSVFAVYVMNLTTNKRIMSALLMSRNLDMIKEVSSMGGAVRFKSSRSLNVERSLLDDMNESQAETANAILDRMVCPHRSFVELIWGPPGTGKTKITAMILFILLKMKKRTLVCAPTNVAIWELASRVVKLVKNAQGSLPCVSQMLIFGNKKSLKMDDMEAEEIYLDYRVKRLVEFFALRTGWCHCFSALEDILVECNSLYQMFLDCQNDNEVHGRPTSFLEFFKERFVAAVEPVKRCLFILNDHVPASYVSEEIAQAAMSLLILFDAFQTMLYEEDLDSMKVVLAFSLSNANAPLSGNASAVDPLLYRLCLKRWECISSLRALIRSLNELNLPQFTCSESIAEFCYQKAPLLFCTCSSSFRLYNKVMDPFEVLVIDEAAQLKECESVIPFQLPGIRHAILVGDERQLPAMVESKTSSSAGFGRSLFERLSVLGHPKHLLDTQYRMHPEISLFPTKHFYQNQILDASLVRGKTYSKCYLPDPMFGHFSFINVPDGREETGEGGLSYKNGVEVAAVLTILRALHKVRCKSGEEVNIGVISPYAAQVAAIKQKLGKTYENTTGFVVKVKTVDGFQGGEEDIIIISCVRSNVHGSIGFLADPRRTNVALTRARYCLWILGNERTLMRSNSVWEEVVHNAKVRQCFFDVDSNKKLYKAIVDVKKENDQLDDLLSGDSVLFRSARWKVSFSDNFLASFRKLTSLRTKASLLNFLLRIASGWRPKKINVDITCQRSTHVVQKYKVENYYVLCSIDIIKEVRYTQCLKVWDVLPSELVAGAVKRLDSIFAAYAEDFIRHCRQKCLEGDLEVPRSWDFPYGLIRERRLDVQDESPLDSNVPEDKLYVENTRVSESLLLMKFYSLTQDAASCLLSRNGDGELSLPFELTMQEQEIVDFPQSSFILGRSGTGKTTILTMKLFLREKRFREARYGSFASHNNTEIDVDRSPEEKTRDVLHQLFVTVSPKLCFAIKKHVSQLQSFALGGKFQTESSSVNNDLDDVALFKGIPDNFRDVSPDSYPLVITFHKFLMMLDGTVGESYFNRFPDLRELLCGKYAISSTFGLHSHIKAKEVTYDKFHAIYWPRFNNTLTRKLDPSRVFTEIISHIKAGARSGDSYVGIISKDAYVSLSRSRVSTLNAQKRADIYDIFEEYEKLKKKNWEFDLADFVNDIHCRLQREAFKGDDIDFVYIDEVQDLTMSQLSLFKYICRNVEEGFVFSGDTAQTIARGIDFRFEDIRSLFYKDFLYKSGEMPGTRTEKGQLSKSFHLNQNFRTHDGILKLAQSIVDLLYYYFPLAVDVLSPETSHICGEAPVILLSDNDENAIVSIFGNSNKPDKAFVGFGAEQVILVRDDHARNQVLGVVGGRALVLTIVECKGLEFQDVLLYDFFGTSPLKSRWRVIYEFMKDKDLLDGCILGTCQSFDEEKHDILCSELKQLYVAVTRTRQRLWICESSNDMDKPFFDYWKRLCLVQARLVDSNLAEAMQVASTLEEWKAQGFKLLQEGNYPMAVLCFERSGYIYGQKLAKASSLKADADLKHTLSPQEALGLRRQAAEIFEAIGESRSAAECYHMIGEYKKAGTIYMEERQYAQAGDCFRRGGFYALAADSYASGRVFSSCMLVCVEGMLFEVGLRHIESWRSQGLTSTQDMLKLVMDFLKTAAQHYHSRKDNKSMMTYVRAFDSFGAMREFLVSMGCLDELICLEVEHGNFLEAASIARMKGDVLLEADLLGKGKFFKRASMLILGYVLSCSLWGNGSKGWPLKAFSQKEEMLQKARTLAQCESDAHFRYVDLESSILLLGKNPSLAQMQNYLRACKECSNIAGEASCLRTILDVHICANALEFQLEDGSILEELISADWMSGETLFYYWSCWKDLVVKIIQLFRSSESQELAEDERRYWQFCLDYLGVREEHKIKQMRYSLLHKNANWCRNIENNCSRASMASAAEIYWRGQLMSVGMKVLKKLNKVYQLMIRSPTSNFYRCRGLIRIYEAASFLLEANFSSPSFHERKTLQSYFEASSKSFFVSVFPNGWQPSTKDMISLRETESSTILLERNFIDNGRLKYQMSSGQMGRIAMFILGSGRLHEEFAEVIGKHVGADSACEALIRHLIENFVFRPTCLLISKLCQALEETYKIDWRNERDYMNPTCFMYLIERLLILTCSAEGHFFAAKSSLLEFLICHHGEFDVGPIPEDLLARCLQFILQVSLGLLSDTHSLQEWIQRSNLNLNEYYWQFMRKLVLLVCNLQLNFGDNPIVRFHLHDFKLMSRKLAPELGSILLQFLSKSSRKAKADILAGEMQKIGDTLILVSIHYDCSGLVCPNSIFLDTRVNKTKDDMVQVLFPNFPVHKPTEDVAEVREQPVMAKGGVVHEEEYVEEKCEEEEVDAPPPTSEGVLAEQGVVVHQEEYAEEKFEQETIDVPPALSEKGGKKGKQKKHKGGGSSKKGGQRIPPALSEKGGKKGKQKKHKGGGSSKKGGRRR</sequence>
<dbReference type="EMBL" id="CM042890">
    <property type="protein sequence ID" value="KAI4311847.1"/>
    <property type="molecule type" value="Genomic_DNA"/>
</dbReference>
<organism evidence="1 2">
    <name type="scientific">Melastoma candidum</name>
    <dbReference type="NCBI Taxonomy" id="119954"/>
    <lineage>
        <taxon>Eukaryota</taxon>
        <taxon>Viridiplantae</taxon>
        <taxon>Streptophyta</taxon>
        <taxon>Embryophyta</taxon>
        <taxon>Tracheophyta</taxon>
        <taxon>Spermatophyta</taxon>
        <taxon>Magnoliopsida</taxon>
        <taxon>eudicotyledons</taxon>
        <taxon>Gunneridae</taxon>
        <taxon>Pentapetalae</taxon>
        <taxon>rosids</taxon>
        <taxon>malvids</taxon>
        <taxon>Myrtales</taxon>
        <taxon>Melastomataceae</taxon>
        <taxon>Melastomatoideae</taxon>
        <taxon>Melastomateae</taxon>
        <taxon>Melastoma</taxon>
    </lineage>
</organism>
<proteinExistence type="predicted"/>
<name>A0ACB9LLQ6_9MYRT</name>
<reference evidence="2" key="1">
    <citation type="journal article" date="2023" name="Front. Plant Sci.">
        <title>Chromosomal-level genome assembly of Melastoma candidum provides insights into trichome evolution.</title>
        <authorList>
            <person name="Zhong Y."/>
            <person name="Wu W."/>
            <person name="Sun C."/>
            <person name="Zou P."/>
            <person name="Liu Y."/>
            <person name="Dai S."/>
            <person name="Zhou R."/>
        </authorList>
    </citation>
    <scope>NUCLEOTIDE SEQUENCE [LARGE SCALE GENOMIC DNA]</scope>
</reference>
<comment type="caution">
    <text evidence="1">The sequence shown here is derived from an EMBL/GenBank/DDBJ whole genome shotgun (WGS) entry which is preliminary data.</text>
</comment>
<gene>
    <name evidence="1" type="ORF">MLD38_036710</name>
</gene>
<evidence type="ECO:0000313" key="2">
    <source>
        <dbReference type="Proteomes" id="UP001057402"/>
    </source>
</evidence>
<dbReference type="Proteomes" id="UP001057402">
    <property type="component" value="Chromosome 11"/>
</dbReference>
<protein>
    <submittedName>
        <fullName evidence="1">Uncharacterized protein</fullName>
    </submittedName>
</protein>
<accession>A0ACB9LLQ6</accession>